<gene>
    <name evidence="1" type="ORF">ABI_40490</name>
</gene>
<dbReference type="EMBL" id="GL883080">
    <property type="protein sequence ID" value="EGF89626.1"/>
    <property type="molecule type" value="Genomic_DNA"/>
</dbReference>
<dbReference type="AlphaFoldDB" id="F4QSA6"/>
<dbReference type="STRING" id="715226.ABI_40490"/>
<proteinExistence type="predicted"/>
<dbReference type="HOGENOM" id="CLU_2803178_0_0_5"/>
<reference evidence="2" key="1">
    <citation type="submission" date="2011-03" db="EMBL/GenBank/DDBJ databases">
        <title>Draft genome sequence of Brevundimonas diminuta.</title>
        <authorList>
            <person name="Brown P.J.B."/>
            <person name="Buechlein A."/>
            <person name="Hemmerich C."/>
            <person name="Brun Y.V."/>
        </authorList>
    </citation>
    <scope>NUCLEOTIDE SEQUENCE [LARGE SCALE GENOMIC DNA]</scope>
    <source>
        <strain evidence="2">C19</strain>
    </source>
</reference>
<name>F4QSA6_9CAUL</name>
<dbReference type="Proteomes" id="UP000006512">
    <property type="component" value="Unassembled WGS sequence"/>
</dbReference>
<organism evidence="1 2">
    <name type="scientific">Asticcacaulis biprosthecium C19</name>
    <dbReference type="NCBI Taxonomy" id="715226"/>
    <lineage>
        <taxon>Bacteria</taxon>
        <taxon>Pseudomonadati</taxon>
        <taxon>Pseudomonadota</taxon>
        <taxon>Alphaproteobacteria</taxon>
        <taxon>Caulobacterales</taxon>
        <taxon>Caulobacteraceae</taxon>
        <taxon>Asticcacaulis</taxon>
    </lineage>
</organism>
<keyword evidence="2" id="KW-1185">Reference proteome</keyword>
<evidence type="ECO:0000313" key="1">
    <source>
        <dbReference type="EMBL" id="EGF89626.1"/>
    </source>
</evidence>
<accession>F4QSA6</accession>
<evidence type="ECO:0000313" key="2">
    <source>
        <dbReference type="Proteomes" id="UP000006512"/>
    </source>
</evidence>
<sequence length="67" mass="7835">MHNWRIVKSCKLNLIMFVTLPQSSYRQYTKTLRNLSPPLCQAMEETSHSGFNFTGFPIVFDFNYTAI</sequence>
<protein>
    <submittedName>
        <fullName evidence="1">Uncharacterized protein</fullName>
    </submittedName>
</protein>